<evidence type="ECO:0000256" key="1">
    <source>
        <dbReference type="SAM" id="MobiDB-lite"/>
    </source>
</evidence>
<dbReference type="PANTHER" id="PTHR16112">
    <property type="entry name" value="METHYL-CPG BINDING PROTEIN, DROSOPHILA"/>
    <property type="match status" value="1"/>
</dbReference>
<dbReference type="PANTHER" id="PTHR16112:SF18">
    <property type="entry name" value="METHYL-CPG-BINDING DOMAIN PROTEIN 5"/>
    <property type="match status" value="1"/>
</dbReference>
<feature type="compositionally biased region" description="Basic and acidic residues" evidence="1">
    <location>
        <begin position="1251"/>
        <end position="1263"/>
    </location>
</feature>
<feature type="region of interest" description="Disordered" evidence="1">
    <location>
        <begin position="1432"/>
        <end position="1464"/>
    </location>
</feature>
<dbReference type="InterPro" id="IPR001739">
    <property type="entry name" value="Methyl_CpG_DNA-bd"/>
</dbReference>
<feature type="region of interest" description="Disordered" evidence="1">
    <location>
        <begin position="1380"/>
        <end position="1417"/>
    </location>
</feature>
<reference evidence="3 4" key="1">
    <citation type="submission" date="2021-04" db="EMBL/GenBank/DDBJ databases">
        <authorList>
            <person name="De Guttry C."/>
            <person name="Zahm M."/>
            <person name="Klopp C."/>
            <person name="Cabau C."/>
            <person name="Louis A."/>
            <person name="Berthelot C."/>
            <person name="Parey E."/>
            <person name="Roest Crollius H."/>
            <person name="Montfort J."/>
            <person name="Robinson-Rechavi M."/>
            <person name="Bucao C."/>
            <person name="Bouchez O."/>
            <person name="Gislard M."/>
            <person name="Lluch J."/>
            <person name="Milhes M."/>
            <person name="Lampietro C."/>
            <person name="Lopez Roques C."/>
            <person name="Donnadieu C."/>
            <person name="Braasch I."/>
            <person name="Desvignes T."/>
            <person name="Postlethwait J."/>
            <person name="Bobe J."/>
            <person name="Wedekind C."/>
            <person name="Guiguen Y."/>
        </authorList>
    </citation>
    <scope>NUCLEOTIDE SEQUENCE [LARGE SCALE GENOMIC DNA]</scope>
    <source>
        <strain evidence="3">Cs_M1</strain>
        <tissue evidence="3">Blood</tissue>
    </source>
</reference>
<feature type="compositionally biased region" description="Polar residues" evidence="1">
    <location>
        <begin position="681"/>
        <end position="706"/>
    </location>
</feature>
<feature type="region of interest" description="Disordered" evidence="1">
    <location>
        <begin position="436"/>
        <end position="551"/>
    </location>
</feature>
<feature type="compositionally biased region" description="Low complexity" evidence="1">
    <location>
        <begin position="1013"/>
        <end position="1027"/>
    </location>
</feature>
<feature type="compositionally biased region" description="Pro residues" evidence="1">
    <location>
        <begin position="351"/>
        <end position="360"/>
    </location>
</feature>
<feature type="region of interest" description="Disordered" evidence="1">
    <location>
        <begin position="1299"/>
        <end position="1331"/>
    </location>
</feature>
<dbReference type="Proteomes" id="UP001356427">
    <property type="component" value="Unassembled WGS sequence"/>
</dbReference>
<feature type="compositionally biased region" description="Low complexity" evidence="1">
    <location>
        <begin position="211"/>
        <end position="223"/>
    </location>
</feature>
<feature type="compositionally biased region" description="Basic and acidic residues" evidence="1">
    <location>
        <begin position="732"/>
        <end position="741"/>
    </location>
</feature>
<proteinExistence type="predicted"/>
<dbReference type="GO" id="GO:0010369">
    <property type="term" value="C:chromocenter"/>
    <property type="evidence" value="ECO:0007669"/>
    <property type="project" value="TreeGrafter"/>
</dbReference>
<feature type="compositionally biased region" description="Gly residues" evidence="1">
    <location>
        <begin position="650"/>
        <end position="673"/>
    </location>
</feature>
<feature type="compositionally biased region" description="Polar residues" evidence="1">
    <location>
        <begin position="1406"/>
        <end position="1416"/>
    </location>
</feature>
<feature type="compositionally biased region" description="Low complexity" evidence="1">
    <location>
        <begin position="483"/>
        <end position="498"/>
    </location>
</feature>
<feature type="region of interest" description="Disordered" evidence="1">
    <location>
        <begin position="296"/>
        <end position="315"/>
    </location>
</feature>
<feature type="region of interest" description="Disordered" evidence="1">
    <location>
        <begin position="1182"/>
        <end position="1285"/>
    </location>
</feature>
<gene>
    <name evidence="3" type="ORF">J4Q44_G00050110</name>
</gene>
<dbReference type="GO" id="GO:0005634">
    <property type="term" value="C:nucleus"/>
    <property type="evidence" value="ECO:0007669"/>
    <property type="project" value="TreeGrafter"/>
</dbReference>
<evidence type="ECO:0000259" key="2">
    <source>
        <dbReference type="PROSITE" id="PS50982"/>
    </source>
</evidence>
<dbReference type="EMBL" id="JAGTTL010000003">
    <property type="protein sequence ID" value="KAK6325669.1"/>
    <property type="molecule type" value="Genomic_DNA"/>
</dbReference>
<feature type="region of interest" description="Disordered" evidence="1">
    <location>
        <begin position="732"/>
        <end position="790"/>
    </location>
</feature>
<evidence type="ECO:0000313" key="4">
    <source>
        <dbReference type="Proteomes" id="UP001356427"/>
    </source>
</evidence>
<dbReference type="SUPFAM" id="SSF63748">
    <property type="entry name" value="Tudor/PWWP/MBT"/>
    <property type="match status" value="1"/>
</dbReference>
<sequence>MNGGKDCKGGVSEGVGHTAPVQVPIGWQRKVDPTNGVIYISPSGSVLSCLDRVKSYLLTDGTCKCGLECPLILPKVFSFDPGAAVKQRTAEDVRADEDVTKLCIHKRKLLAVATLHKSMTLPHPALTLTSPVGGSTSMVPSHSTNPRAIRNKSHESLLPNSVVPNCKNPFKMMMVAAAGQRHFPQELGGPPQQQELYPGYLNRQRRLSSEPGPRSSYRSGYGSMLSPGGPGSQLYGPGDGSPLSPSLRSDPLGSPDGFRNNPCGFPGANNSSPIHGGNRMPLSPPGMLLHGSPAGAQTSCAMAGRTSTPLSPTATVKSPVMMKKPVCNFPGPPSMDMPIRAPFHHKTQPGAPHPGPPSAIPPSCTLQKNLLTSEKDPLGILDPIPSKPSISISQTNSNFQPSVHSSQVQMMNVNINNHPPPAVVPLPSNLPLPTVKPGPVGHTHGGHMQRTQQQTSITSMSPSPITSPVHMSGPVLGSRMEASPQRSRSSSTSSDHGSFAMPSGPSQGPCGGMKAPPRSPQSSMGSPWPTMPVNMPSSPSSAKPDSHPLHQYKDLPSQLLVGMSNQNAINTQHNNPGMYPPATSSGPSIAAPHQAQNQKGQNHPGLLGMPLNQILNQQNAASFPASSLLSAAAKAQLANQNKHGDNSSEPGGGGGGMGGGGPGRVDGSGGSSGVGHPTGPLSGTRSGIEGHSSSTLNPMLPPNSTMLMPSIAEAAAGGQSGRAALRDKLMAQQRDRGDPLVRKRKQQPSGPPPPNNTLNHHDSMVFNMLNKPPNMGGGPGPRLPPPSSAEQLRKVARLGCLPPNTSMAQLLQSMSNHNNHHNRYQGPVGPPSPGQMHYSDGAGVMPPGVSQQQQNLLAQQRMLGQGEGQGMFCQSMDSGGPHSHGPRFPGLMNQIQANSLVNCVPLGPGGQVGLGPGNMPLSHHPNTNPPPLSHPSHPSQHPHQQQHSHLHAALGRTSMSGMSLGNNDGSCGQTISEPGDPSNLVNCSMGNMASLQPHVINSSSSGGGTKVFQQHQAQQQQLHQGIQRAMQGLPPGYHSSQQPGFPENNSSNSHPMACLFQNFQDRLLDNSISVTHSQMIAQSGMTSLPESQGMLSHPQFGVGQREMQQTQGEGLPPGMHGPDRLPSGGVESVDAIYRAVVDAASKGMHVVITTTVSGTTQSSPVPTLSTMSAFTNSVGEPVSINHNLPHGHAAVSHSGHRVAHQDGEQTPTLSQQPSSRQVRAGRPRKNSGQGKSNVSIPEGQGALPEAPHQDYFRSPDHGTPRGQWEGETGHPGSLDGGHTAWGGEEFLECSTHVRSSPCMERPGSLAPAPPCPADSGPHEGHHHSLPIPSDKAFLEDGFNRFNNCNRTAVNIINYKERLDQTVERCAHMNGGGVGPPQVQFSLRGYGVSDPLGPPRQGDLTGDDQSPSSSTSLEGPLVKEYVGHYNGHFNGGCAPSPSDTKSLSSEEDLRHPDSPSSEMLHYRPRTFNMGDLVWGQGFKGFPSWPGKLAGEEAGHNHHHHASLQLREESKVEPEKLKTLTHDLEALDRATKRNRKAGKLNNHLEAAIHEAMSELDKMSGTVHQIPSRDRQVKLPKPKRRKISR</sequence>
<feature type="compositionally biased region" description="Polar residues" evidence="1">
    <location>
        <begin position="983"/>
        <end position="1004"/>
    </location>
</feature>
<feature type="region of interest" description="Disordered" evidence="1">
    <location>
        <begin position="1560"/>
        <end position="1586"/>
    </location>
</feature>
<feature type="compositionally biased region" description="Low complexity" evidence="1">
    <location>
        <begin position="240"/>
        <end position="256"/>
    </location>
</feature>
<dbReference type="GO" id="GO:0003677">
    <property type="term" value="F:DNA binding"/>
    <property type="evidence" value="ECO:0007669"/>
    <property type="project" value="InterPro"/>
</dbReference>
<protein>
    <recommendedName>
        <fullName evidence="2">MBD domain-containing protein</fullName>
    </recommendedName>
</protein>
<comment type="caution">
    <text evidence="3">The sequence shown here is derived from an EMBL/GenBank/DDBJ whole genome shotgun (WGS) entry which is preliminary data.</text>
</comment>
<feature type="region of interest" description="Disordered" evidence="1">
    <location>
        <begin position="636"/>
        <end position="706"/>
    </location>
</feature>
<feature type="compositionally biased region" description="Polar residues" evidence="1">
    <location>
        <begin position="1230"/>
        <end position="1239"/>
    </location>
</feature>
<dbReference type="SMART" id="SM00391">
    <property type="entry name" value="MBD"/>
    <property type="match status" value="1"/>
</dbReference>
<feature type="region of interest" description="Disordered" evidence="1">
    <location>
        <begin position="205"/>
        <end position="290"/>
    </location>
</feature>
<dbReference type="PROSITE" id="PS50982">
    <property type="entry name" value="MBD"/>
    <property type="match status" value="1"/>
</dbReference>
<organism evidence="3 4">
    <name type="scientific">Coregonus suidteri</name>
    <dbReference type="NCBI Taxonomy" id="861788"/>
    <lineage>
        <taxon>Eukaryota</taxon>
        <taxon>Metazoa</taxon>
        <taxon>Chordata</taxon>
        <taxon>Craniata</taxon>
        <taxon>Vertebrata</taxon>
        <taxon>Euteleostomi</taxon>
        <taxon>Actinopterygii</taxon>
        <taxon>Neopterygii</taxon>
        <taxon>Teleostei</taxon>
        <taxon>Protacanthopterygii</taxon>
        <taxon>Salmoniformes</taxon>
        <taxon>Salmonidae</taxon>
        <taxon>Coregoninae</taxon>
        <taxon>Coregonus</taxon>
    </lineage>
</organism>
<dbReference type="Gene3D" id="2.30.30.140">
    <property type="match status" value="1"/>
</dbReference>
<feature type="compositionally biased region" description="Low complexity" evidence="1">
    <location>
        <begin position="448"/>
        <end position="467"/>
    </location>
</feature>
<feature type="compositionally biased region" description="Basic residues" evidence="1">
    <location>
        <begin position="1575"/>
        <end position="1586"/>
    </location>
</feature>
<feature type="region of interest" description="Disordered" evidence="1">
    <location>
        <begin position="1494"/>
        <end position="1514"/>
    </location>
</feature>
<dbReference type="GO" id="GO:0003682">
    <property type="term" value="F:chromatin binding"/>
    <property type="evidence" value="ECO:0007669"/>
    <property type="project" value="TreeGrafter"/>
</dbReference>
<feature type="region of interest" description="Disordered" evidence="1">
    <location>
        <begin position="345"/>
        <end position="365"/>
    </location>
</feature>
<feature type="region of interest" description="Disordered" evidence="1">
    <location>
        <begin position="1104"/>
        <end position="1129"/>
    </location>
</feature>
<feature type="compositionally biased region" description="Low complexity" evidence="1">
    <location>
        <begin position="934"/>
        <end position="943"/>
    </location>
</feature>
<name>A0AAN8R6W1_9TELE</name>
<evidence type="ECO:0000313" key="3">
    <source>
        <dbReference type="EMBL" id="KAK6325669.1"/>
    </source>
</evidence>
<feature type="compositionally biased region" description="Polar residues" evidence="1">
    <location>
        <begin position="1208"/>
        <end position="1221"/>
    </location>
</feature>
<feature type="region of interest" description="Disordered" evidence="1">
    <location>
        <begin position="914"/>
        <end position="1051"/>
    </location>
</feature>
<feature type="domain" description="MBD" evidence="2">
    <location>
        <begin position="13"/>
        <end position="84"/>
    </location>
</feature>
<feature type="compositionally biased region" description="Polar residues" evidence="1">
    <location>
        <begin position="1038"/>
        <end position="1051"/>
    </location>
</feature>
<feature type="region of interest" description="Disordered" evidence="1">
    <location>
        <begin position="570"/>
        <end position="607"/>
    </location>
</feature>
<keyword evidence="4" id="KW-1185">Reference proteome</keyword>
<feature type="compositionally biased region" description="Polar residues" evidence="1">
    <location>
        <begin position="957"/>
        <end position="976"/>
    </location>
</feature>
<accession>A0AAN8R6W1</accession>